<dbReference type="SUPFAM" id="SSF54197">
    <property type="entry name" value="HIT-like"/>
    <property type="match status" value="1"/>
</dbReference>
<dbReference type="EMBL" id="HG937692">
    <property type="protein sequence ID" value="CDP36097.1"/>
    <property type="molecule type" value="Genomic_DNA"/>
</dbReference>
<dbReference type="GO" id="GO:0003877">
    <property type="term" value="F:ATP:ADP adenylyltransferase activity"/>
    <property type="evidence" value="ECO:0007669"/>
    <property type="project" value="InterPro"/>
</dbReference>
<dbReference type="GO" id="GO:0009117">
    <property type="term" value="P:nucleotide metabolic process"/>
    <property type="evidence" value="ECO:0007669"/>
    <property type="project" value="InterPro"/>
</dbReference>
<gene>
    <name evidence="4" type="ORF">GNLVRS02_ARAD1B05236g</name>
</gene>
<reference evidence="4" key="2">
    <citation type="submission" date="2014-06" db="EMBL/GenBank/DDBJ databases">
        <title>The complete genome of Blastobotrys (Arxula) adeninivorans LS3 - a yeast of biotechnological interest.</title>
        <authorList>
            <person name="Kunze G."/>
            <person name="Gaillardin C."/>
            <person name="Czernicka M."/>
            <person name="Durrens P."/>
            <person name="Martin T."/>
            <person name="Boer E."/>
            <person name="Gabaldon T."/>
            <person name="Cruz J."/>
            <person name="Talla E."/>
            <person name="Marck C."/>
            <person name="Goffeau A."/>
            <person name="Barbe V."/>
            <person name="Baret P."/>
            <person name="Baronian K."/>
            <person name="Beier S."/>
            <person name="Bleykasten C."/>
            <person name="Bode R."/>
            <person name="Casaregola S."/>
            <person name="Despons L."/>
            <person name="Fairhead C."/>
            <person name="Giersberg M."/>
            <person name="Gierski P."/>
            <person name="Hahnel U."/>
            <person name="Hartmann A."/>
            <person name="Jankowska D."/>
            <person name="Jubin C."/>
            <person name="Jung P."/>
            <person name="Lafontaine I."/>
            <person name="Leh-Louis V."/>
            <person name="Lemaire M."/>
            <person name="Marcet-Houben M."/>
            <person name="Mascher M."/>
            <person name="Morel G."/>
            <person name="Richard G.-F."/>
            <person name="Riechen J."/>
            <person name="Sacerdot C."/>
            <person name="Sarkar A."/>
            <person name="Savel G."/>
            <person name="Schacherer J."/>
            <person name="Sherman D."/>
            <person name="Straub M.-L."/>
            <person name="Stein N."/>
            <person name="Thierry A."/>
            <person name="Trautwein-Schult A."/>
            <person name="Westhof E."/>
            <person name="Worch S."/>
            <person name="Dujon B."/>
            <person name="Souciet J.-L."/>
            <person name="Wincker P."/>
            <person name="Scholz U."/>
            <person name="Neuveglise N."/>
        </authorList>
    </citation>
    <scope>NUCLEOTIDE SEQUENCE</scope>
    <source>
        <strain evidence="4">LS3</strain>
    </source>
</reference>
<dbReference type="PANTHER" id="PTHR38420:SF1">
    <property type="entry name" value="PUTATIVE (AFU_ORTHOLOGUE AFUA_5G14690)-RELATED"/>
    <property type="match status" value="1"/>
</dbReference>
<dbReference type="InterPro" id="IPR045759">
    <property type="entry name" value="Ap4A_phos1/2_N"/>
</dbReference>
<evidence type="ECO:0000256" key="1">
    <source>
        <dbReference type="PIRSR" id="PIRSR000846-1"/>
    </source>
</evidence>
<dbReference type="PANTHER" id="PTHR38420">
    <property type="entry name" value="AP-4-A PHOSPHORYLASE II"/>
    <property type="match status" value="1"/>
</dbReference>
<accession>A0A060TB36</accession>
<dbReference type="PIRSF" id="PIRSF000846">
    <property type="entry name" value="ATP_adenylyltr"/>
    <property type="match status" value="1"/>
</dbReference>
<reference evidence="4" key="1">
    <citation type="submission" date="2014-02" db="EMBL/GenBank/DDBJ databases">
        <authorList>
            <person name="Genoscope - CEA"/>
        </authorList>
    </citation>
    <scope>NUCLEOTIDE SEQUENCE</scope>
    <source>
        <strain evidence="4">LS3</strain>
    </source>
</reference>
<dbReference type="Pfam" id="PF19327">
    <property type="entry name" value="Ap4A_phos_N"/>
    <property type="match status" value="1"/>
</dbReference>
<dbReference type="AlphaFoldDB" id="A0A060TB36"/>
<dbReference type="InterPro" id="IPR009163">
    <property type="entry name" value="Ap4A_phos1/2"/>
</dbReference>
<dbReference type="InterPro" id="IPR036265">
    <property type="entry name" value="HIT-like_sf"/>
</dbReference>
<protein>
    <submittedName>
        <fullName evidence="4">ARAD1B05236p</fullName>
    </submittedName>
</protein>
<dbReference type="InterPro" id="IPR019200">
    <property type="entry name" value="ATP_adenylylTrfase_C"/>
</dbReference>
<feature type="active site" description="Nucleophile" evidence="1">
    <location>
        <position position="166"/>
    </location>
</feature>
<dbReference type="Gene3D" id="3.30.428.70">
    <property type="match status" value="1"/>
</dbReference>
<evidence type="ECO:0000259" key="3">
    <source>
        <dbReference type="Pfam" id="PF19327"/>
    </source>
</evidence>
<evidence type="ECO:0000313" key="4">
    <source>
        <dbReference type="EMBL" id="CDP36097.1"/>
    </source>
</evidence>
<sequence>MSRLRTSNQIMASLWELINKKFEAARGSGHLVFTESTSQVEDFHGVKYLYTLAPKLHKKPNAEKKPDSGAPKLLQSPWIKPEPELTVVDEFESNYRIVLNKFAIVPNHFLLVTKEQEPQKAPLSPEDLAAAYKALNGVNSSAPSGTRFVGFYNAGPHSGASIDHKHIQFVPLPLADGYYPFVDELVKINQGFTDTQKPLIDHRMAFAHFIVPIDKNPDQDHLGFRYSHLLSRVMTTLREHEVPPAEISYNFLFTEEWMMAVPRKSSETDGRGFNSLSMIGMLLAKSEDDITYFKEKGPGHIVAELGFAPVDERKEEDYDY</sequence>
<proteinExistence type="predicted"/>
<dbReference type="PhylomeDB" id="A0A060TB36"/>
<dbReference type="InterPro" id="IPR043171">
    <property type="entry name" value="Ap4A_phos1/2-like"/>
</dbReference>
<dbReference type="GO" id="GO:0005524">
    <property type="term" value="F:ATP binding"/>
    <property type="evidence" value="ECO:0007669"/>
    <property type="project" value="InterPro"/>
</dbReference>
<name>A0A060TB36_BLAAD</name>
<feature type="domain" description="ATP adenylyltransferase C-terminal" evidence="2">
    <location>
        <begin position="204"/>
        <end position="307"/>
    </location>
</feature>
<evidence type="ECO:0000259" key="2">
    <source>
        <dbReference type="Pfam" id="PF09830"/>
    </source>
</evidence>
<organism evidence="4">
    <name type="scientific">Blastobotrys adeninivorans</name>
    <name type="common">Yeast</name>
    <name type="synonym">Arxula adeninivorans</name>
    <dbReference type="NCBI Taxonomy" id="409370"/>
    <lineage>
        <taxon>Eukaryota</taxon>
        <taxon>Fungi</taxon>
        <taxon>Dikarya</taxon>
        <taxon>Ascomycota</taxon>
        <taxon>Saccharomycotina</taxon>
        <taxon>Dipodascomycetes</taxon>
        <taxon>Dipodascales</taxon>
        <taxon>Trichomonascaceae</taxon>
        <taxon>Blastobotrys</taxon>
    </lineage>
</organism>
<feature type="domain" description="Ap4A phosphorylase 1/2 N-terminal" evidence="3">
    <location>
        <begin position="12"/>
        <end position="176"/>
    </location>
</feature>
<dbReference type="Pfam" id="PF09830">
    <property type="entry name" value="ATP_transf"/>
    <property type="match status" value="1"/>
</dbReference>